<dbReference type="Proteomes" id="UP000266177">
    <property type="component" value="Unassembled WGS sequence"/>
</dbReference>
<gene>
    <name evidence="2" type="ORF">DQX05_09045</name>
</gene>
<dbReference type="RefSeq" id="WP_119792848.1">
    <property type="nucleotide sequence ID" value="NZ_QYZD01000006.1"/>
</dbReference>
<reference evidence="2 3" key="1">
    <citation type="submission" date="2018-09" db="EMBL/GenBank/DDBJ databases">
        <title>Paenibacillus SK2017-BO5.</title>
        <authorList>
            <person name="Piskunova J.V."/>
            <person name="Dubiley S.A."/>
            <person name="Severinov K.V."/>
        </authorList>
    </citation>
    <scope>NUCLEOTIDE SEQUENCE [LARGE SCALE GENOMIC DNA]</scope>
    <source>
        <strain evidence="2 3">BO5</strain>
    </source>
</reference>
<sequence length="206" mass="23318">MKIERLSQDKIRVFLTFDDLSERGIQREDLWREMTKLQELFAEMMDQAYTELGFDATGPLAVEVFAMPAQGMVVIVTRTRWDGSGHHASGADEDELDDVYEMEVTLEESDTIVFAFRDFEHFIEAAHTVNTNFSVSGALYQYNHQWIFYAEPADLDSHRLQGLVSILAEYGEAASVTAAVLEEYGTCILPENAISVICSHFPPRHA</sequence>
<dbReference type="Gene3D" id="3.30.70.1950">
    <property type="match status" value="1"/>
</dbReference>
<organism evidence="2 3">
    <name type="scientific">Paenibacillus thiaminolyticus</name>
    <name type="common">Bacillus thiaminolyticus</name>
    <dbReference type="NCBI Taxonomy" id="49283"/>
    <lineage>
        <taxon>Bacteria</taxon>
        <taxon>Bacillati</taxon>
        <taxon>Bacillota</taxon>
        <taxon>Bacilli</taxon>
        <taxon>Bacillales</taxon>
        <taxon>Paenibacillaceae</taxon>
        <taxon>Paenibacillus</taxon>
    </lineage>
</organism>
<dbReference type="OrthoDB" id="2085234at2"/>
<protein>
    <submittedName>
        <fullName evidence="2">Genetic competence negative regulator</fullName>
    </submittedName>
</protein>
<evidence type="ECO:0000256" key="1">
    <source>
        <dbReference type="ARBA" id="ARBA00005397"/>
    </source>
</evidence>
<dbReference type="AlphaFoldDB" id="A0A3A3GJM0"/>
<dbReference type="PIRSF" id="PIRSF029008">
    <property type="entry name" value="MecA"/>
    <property type="match status" value="1"/>
</dbReference>
<name>A0A3A3GJM0_PANTH</name>
<dbReference type="InterPro" id="IPR008681">
    <property type="entry name" value="Neg-reg_MecA"/>
</dbReference>
<dbReference type="EMBL" id="QYZD01000006">
    <property type="protein sequence ID" value="RJG24461.1"/>
    <property type="molecule type" value="Genomic_DNA"/>
</dbReference>
<evidence type="ECO:0000313" key="3">
    <source>
        <dbReference type="Proteomes" id="UP000266177"/>
    </source>
</evidence>
<dbReference type="PANTHER" id="PTHR39161:SF2">
    <property type="entry name" value="ADAPTER PROTEIN MECA 2"/>
    <property type="match status" value="1"/>
</dbReference>
<dbReference type="Pfam" id="PF05389">
    <property type="entry name" value="MecA"/>
    <property type="match status" value="1"/>
</dbReference>
<accession>A0A3A3GJM0</accession>
<comment type="caution">
    <text evidence="2">The sequence shown here is derived from an EMBL/GenBank/DDBJ whole genome shotgun (WGS) entry which is preliminary data.</text>
</comment>
<dbReference type="InterPro" id="IPR038471">
    <property type="entry name" value="MecA_C_sf"/>
</dbReference>
<comment type="similarity">
    <text evidence="1">Belongs to the MecA family.</text>
</comment>
<dbReference type="PANTHER" id="PTHR39161">
    <property type="entry name" value="ADAPTER PROTEIN MECA"/>
    <property type="match status" value="1"/>
</dbReference>
<dbReference type="NCBIfam" id="NF002781">
    <property type="entry name" value="PRK02899.1"/>
    <property type="match status" value="1"/>
</dbReference>
<proteinExistence type="inferred from homology"/>
<evidence type="ECO:0000313" key="2">
    <source>
        <dbReference type="EMBL" id="RJG24461.1"/>
    </source>
</evidence>